<dbReference type="Proteomes" id="UP000192418">
    <property type="component" value="Unassembled WGS sequence"/>
</dbReference>
<organism evidence="1 2">
    <name type="scientific">Desulfocicer vacuolatum DSM 3385</name>
    <dbReference type="NCBI Taxonomy" id="1121400"/>
    <lineage>
        <taxon>Bacteria</taxon>
        <taxon>Pseudomonadati</taxon>
        <taxon>Thermodesulfobacteriota</taxon>
        <taxon>Desulfobacteria</taxon>
        <taxon>Desulfobacterales</taxon>
        <taxon>Desulfobacteraceae</taxon>
        <taxon>Desulfocicer</taxon>
    </lineage>
</organism>
<gene>
    <name evidence="1" type="ORF">SAMN02746065_10252</name>
</gene>
<evidence type="ECO:0000313" key="2">
    <source>
        <dbReference type="Proteomes" id="UP000192418"/>
    </source>
</evidence>
<keyword evidence="2" id="KW-1185">Reference proteome</keyword>
<dbReference type="EMBL" id="FWXY01000002">
    <property type="protein sequence ID" value="SMC42251.1"/>
    <property type="molecule type" value="Genomic_DNA"/>
</dbReference>
<reference evidence="1 2" key="1">
    <citation type="submission" date="2017-04" db="EMBL/GenBank/DDBJ databases">
        <authorList>
            <person name="Afonso C.L."/>
            <person name="Miller P.J."/>
            <person name="Scott M.A."/>
            <person name="Spackman E."/>
            <person name="Goraichik I."/>
            <person name="Dimitrov K.M."/>
            <person name="Suarez D.L."/>
            <person name="Swayne D.E."/>
        </authorList>
    </citation>
    <scope>NUCLEOTIDE SEQUENCE [LARGE SCALE GENOMIC DNA]</scope>
    <source>
        <strain evidence="1 2">DSM 3385</strain>
    </source>
</reference>
<dbReference type="AlphaFoldDB" id="A0A1W1Z2E9"/>
<accession>A0A1W1Z2E9</accession>
<dbReference type="STRING" id="1121400.SAMN02746065_10252"/>
<sequence>MLTAEQVINEIYLFTRPKVGRAYSLDLSALYFTPPTTPISQAHYALA</sequence>
<protein>
    <submittedName>
        <fullName evidence="1">Uncharacterized protein</fullName>
    </submittedName>
</protein>
<name>A0A1W1Z2E9_9BACT</name>
<proteinExistence type="predicted"/>
<evidence type="ECO:0000313" key="1">
    <source>
        <dbReference type="EMBL" id="SMC42251.1"/>
    </source>
</evidence>